<evidence type="ECO:0000256" key="10">
    <source>
        <dbReference type="ARBA" id="ARBA00023224"/>
    </source>
</evidence>
<dbReference type="InterPro" id="IPR017979">
    <property type="entry name" value="GPCR_3_CS"/>
</dbReference>
<reference evidence="15" key="1">
    <citation type="submission" date="2025-08" db="UniProtKB">
        <authorList>
            <consortium name="RefSeq"/>
        </authorList>
    </citation>
    <scope>IDENTIFICATION</scope>
</reference>
<dbReference type="RefSeq" id="XP_020663090.2">
    <property type="nucleotide sequence ID" value="XM_020807431.2"/>
</dbReference>
<keyword evidence="5 11" id="KW-1133">Transmembrane helix</keyword>
<dbReference type="OrthoDB" id="5984008at2759"/>
<dbReference type="PROSITE" id="PS50259">
    <property type="entry name" value="G_PROTEIN_RECEP_F3_4"/>
    <property type="match status" value="1"/>
</dbReference>
<dbReference type="GeneID" id="110086494"/>
<keyword evidence="9" id="KW-0325">Glycoprotein</keyword>
<evidence type="ECO:0000256" key="5">
    <source>
        <dbReference type="ARBA" id="ARBA00022989"/>
    </source>
</evidence>
<keyword evidence="10" id="KW-0807">Transducer</keyword>
<feature type="transmembrane region" description="Helical" evidence="11">
    <location>
        <begin position="779"/>
        <end position="799"/>
    </location>
</feature>
<dbReference type="InterPro" id="IPR017978">
    <property type="entry name" value="GPCR_3_C"/>
</dbReference>
<dbReference type="SUPFAM" id="SSF53822">
    <property type="entry name" value="Periplasmic binding protein-like I"/>
    <property type="match status" value="1"/>
</dbReference>
<evidence type="ECO:0000256" key="6">
    <source>
        <dbReference type="ARBA" id="ARBA00023040"/>
    </source>
</evidence>
<dbReference type="InterPro" id="IPR028082">
    <property type="entry name" value="Peripla_BP_I"/>
</dbReference>
<evidence type="ECO:0000259" key="13">
    <source>
        <dbReference type="PROSITE" id="PS50259"/>
    </source>
</evidence>
<keyword evidence="14" id="KW-1185">Reference proteome</keyword>
<dbReference type="Pfam" id="PF00003">
    <property type="entry name" value="7tm_3"/>
    <property type="match status" value="1"/>
</dbReference>
<protein>
    <submittedName>
        <fullName evidence="15">Vomeronasal type-2 receptor 26-like</fullName>
    </submittedName>
</protein>
<feature type="transmembrane region" description="Helical" evidence="11">
    <location>
        <begin position="585"/>
        <end position="604"/>
    </location>
</feature>
<evidence type="ECO:0000256" key="9">
    <source>
        <dbReference type="ARBA" id="ARBA00023180"/>
    </source>
</evidence>
<dbReference type="InParanoid" id="A0A6J0UUZ7"/>
<dbReference type="InterPro" id="IPR001828">
    <property type="entry name" value="ANF_lig-bd_rcpt"/>
</dbReference>
<dbReference type="InterPro" id="IPR000068">
    <property type="entry name" value="GPCR_3_Ca_sens_rcpt-rel"/>
</dbReference>
<evidence type="ECO:0000256" key="1">
    <source>
        <dbReference type="ARBA" id="ARBA00004651"/>
    </source>
</evidence>
<feature type="transmembrane region" description="Helical" evidence="11">
    <location>
        <begin position="805"/>
        <end position="827"/>
    </location>
</feature>
<accession>A0A6J0UUZ7</accession>
<comment type="subcellular location">
    <subcellularLocation>
        <location evidence="1">Cell membrane</location>
        <topology evidence="1">Multi-pass membrane protein</topology>
    </subcellularLocation>
</comment>
<dbReference type="PANTHER" id="PTHR24061:SF599">
    <property type="entry name" value="G-PROTEIN COUPLED RECEPTORS FAMILY 3 PROFILE DOMAIN-CONTAINING PROTEIN"/>
    <property type="match status" value="1"/>
</dbReference>
<evidence type="ECO:0000256" key="11">
    <source>
        <dbReference type="SAM" id="Phobius"/>
    </source>
</evidence>
<dbReference type="PROSITE" id="PS00981">
    <property type="entry name" value="G_PROTEIN_RECEP_F3_3"/>
    <property type="match status" value="1"/>
</dbReference>
<feature type="transmembrane region" description="Helical" evidence="11">
    <location>
        <begin position="625"/>
        <end position="643"/>
    </location>
</feature>
<evidence type="ECO:0000313" key="14">
    <source>
        <dbReference type="Proteomes" id="UP001652642"/>
    </source>
</evidence>
<feature type="chain" id="PRO_5045546588" evidence="12">
    <location>
        <begin position="33"/>
        <end position="864"/>
    </location>
</feature>
<feature type="transmembrane region" description="Helical" evidence="11">
    <location>
        <begin position="655"/>
        <end position="679"/>
    </location>
</feature>
<dbReference type="Pfam" id="PF07562">
    <property type="entry name" value="NCD3G"/>
    <property type="match status" value="1"/>
</dbReference>
<evidence type="ECO:0000256" key="4">
    <source>
        <dbReference type="ARBA" id="ARBA00022729"/>
    </source>
</evidence>
<evidence type="ECO:0000256" key="8">
    <source>
        <dbReference type="ARBA" id="ARBA00023170"/>
    </source>
</evidence>
<evidence type="ECO:0000313" key="15">
    <source>
        <dbReference type="RefSeq" id="XP_020663090.2"/>
    </source>
</evidence>
<dbReference type="AlphaFoldDB" id="A0A6J0UUZ7"/>
<organism evidence="14 15">
    <name type="scientific">Pogona vitticeps</name>
    <name type="common">central bearded dragon</name>
    <dbReference type="NCBI Taxonomy" id="103695"/>
    <lineage>
        <taxon>Eukaryota</taxon>
        <taxon>Metazoa</taxon>
        <taxon>Chordata</taxon>
        <taxon>Craniata</taxon>
        <taxon>Vertebrata</taxon>
        <taxon>Euteleostomi</taxon>
        <taxon>Lepidosauria</taxon>
        <taxon>Squamata</taxon>
        <taxon>Bifurcata</taxon>
        <taxon>Unidentata</taxon>
        <taxon>Episquamata</taxon>
        <taxon>Toxicofera</taxon>
        <taxon>Iguania</taxon>
        <taxon>Acrodonta</taxon>
        <taxon>Agamidae</taxon>
        <taxon>Amphibolurinae</taxon>
        <taxon>Pogona</taxon>
    </lineage>
</organism>
<feature type="signal peptide" evidence="12">
    <location>
        <begin position="1"/>
        <end position="32"/>
    </location>
</feature>
<keyword evidence="8" id="KW-0675">Receptor</keyword>
<keyword evidence="7 11" id="KW-0472">Membrane</keyword>
<evidence type="ECO:0000256" key="2">
    <source>
        <dbReference type="ARBA" id="ARBA00022475"/>
    </source>
</evidence>
<keyword evidence="6" id="KW-0297">G-protein coupled receptor</keyword>
<dbReference type="InterPro" id="IPR011500">
    <property type="entry name" value="GPCR_3_9-Cys_dom"/>
</dbReference>
<feature type="transmembrane region" description="Helical" evidence="11">
    <location>
        <begin position="742"/>
        <end position="767"/>
    </location>
</feature>
<sequence>MESDLWRRCSISKIILVAVLLLVLLCRVICKASPINCTISNDPLPILHEFYKPGDLVIGGVVSQVLFIYNPFIFNKEPTQTLASEPIYFTPRIAYKATLHLHSTQHRFVPNFNCDNRNSLTALIGGSFSKISVNVATISSRFKDPQLTYGSFVATHAAKAGFPFLYQMVPNENQQYKGIVWLLKHFRWTWIGLFAVGDDRGDRFLRIMLPMLSQNGICYAFITRLPKDAYLNELIDLILLQWKAYEFATKEKANVFLVYGEPPSFLALRMLQFLAPFIEMPPQGKVWIVTSHWDFASISIQKIWDIQIFHGSISFATHSNQPLGFQSYIQMVRPGWDNADNFIHDFWEQAFSCSLKMLEEQEESQESCTGEEKLETLPGTLFEMDMTGHSYNVYNAVYAVAHALHAIFKSISKHKRVVQERRLAFQNVQPWQLHQFLRSVLFNNNAGDTVQFNENGELLVGFDITNWLMFPNGSMERVKVGSLDPQAPAGKELTINNNQIVWHRSFNQVPPISVCNDNCYPGYRKAKKEREEFCCYDCVPCPEGMTSHQKDMDACVKCPEDEFPNKHRNQCIPKVLTYLSYEEPLGIILSILSICFTMSTGLVLKIYMSYKDTPIVKANNRTLSYIILVSILLSFLCSLLFIGQPGKVTCILRQMIFGLVFSVALSSILAKTITVILAFMATKPGSRMRQWVGKSLANSILLSGSAIQAGICLVWLSTYPPFPDVDMHSLHEEIILECNEGSVTMFYCVFGYLDFLAIVSFLVAFLARKLPDNFNETKFIAFSLLVFCSVWVLFVPVYLSTKGKYMVAVEVFSILSSSVGLLGCIFLPKCYCIIFRPELNNKELLMRRKMKAEISVSVRGAHGL</sequence>
<keyword evidence="4 12" id="KW-0732">Signal</keyword>
<dbReference type="Gene3D" id="2.10.50.30">
    <property type="entry name" value="GPCR, family 3, nine cysteines domain"/>
    <property type="match status" value="1"/>
</dbReference>
<dbReference type="Gene3D" id="3.40.50.2300">
    <property type="match status" value="2"/>
</dbReference>
<evidence type="ECO:0000256" key="3">
    <source>
        <dbReference type="ARBA" id="ARBA00022692"/>
    </source>
</evidence>
<feature type="domain" description="G-protein coupled receptors family 3 profile" evidence="13">
    <location>
        <begin position="585"/>
        <end position="849"/>
    </location>
</feature>
<dbReference type="PRINTS" id="PR01535">
    <property type="entry name" value="VOMERONASL2R"/>
</dbReference>
<dbReference type="Pfam" id="PF01094">
    <property type="entry name" value="ANF_receptor"/>
    <property type="match status" value="1"/>
</dbReference>
<proteinExistence type="predicted"/>
<dbReference type="CDD" id="cd15283">
    <property type="entry name" value="7tmC_V2R_pheromone"/>
    <property type="match status" value="1"/>
</dbReference>
<dbReference type="GO" id="GO:0005886">
    <property type="term" value="C:plasma membrane"/>
    <property type="evidence" value="ECO:0007669"/>
    <property type="project" value="UniProtKB-SubCell"/>
</dbReference>
<dbReference type="KEGG" id="pvt:110086494"/>
<gene>
    <name evidence="15" type="primary">LOC110086494</name>
</gene>
<evidence type="ECO:0000256" key="7">
    <source>
        <dbReference type="ARBA" id="ARBA00023136"/>
    </source>
</evidence>
<keyword evidence="3 11" id="KW-0812">Transmembrane</keyword>
<feature type="transmembrane region" description="Helical" evidence="11">
    <location>
        <begin position="700"/>
        <end position="722"/>
    </location>
</feature>
<dbReference type="InterPro" id="IPR038550">
    <property type="entry name" value="GPCR_3_9-Cys_sf"/>
</dbReference>
<dbReference type="PANTHER" id="PTHR24061">
    <property type="entry name" value="CALCIUM-SENSING RECEPTOR-RELATED"/>
    <property type="match status" value="1"/>
</dbReference>
<dbReference type="InterPro" id="IPR000337">
    <property type="entry name" value="GPCR_3"/>
</dbReference>
<keyword evidence="2" id="KW-1003">Cell membrane</keyword>
<evidence type="ECO:0000256" key="12">
    <source>
        <dbReference type="SAM" id="SignalP"/>
    </source>
</evidence>
<dbReference type="Proteomes" id="UP001652642">
    <property type="component" value="Chromosome 6"/>
</dbReference>
<dbReference type="PRINTS" id="PR00248">
    <property type="entry name" value="GPCRMGR"/>
</dbReference>
<dbReference type="InterPro" id="IPR004073">
    <property type="entry name" value="GPCR_3_vmron_rcpt_2"/>
</dbReference>
<name>A0A6J0UUZ7_9SAUR</name>
<dbReference type="GO" id="GO:0004930">
    <property type="term" value="F:G protein-coupled receptor activity"/>
    <property type="evidence" value="ECO:0007669"/>
    <property type="project" value="UniProtKB-KW"/>
</dbReference>